<feature type="compositionally biased region" description="Polar residues" evidence="3">
    <location>
        <begin position="25"/>
        <end position="43"/>
    </location>
</feature>
<feature type="region of interest" description="Disordered" evidence="3">
    <location>
        <begin position="494"/>
        <end position="522"/>
    </location>
</feature>
<dbReference type="GO" id="GO:0008017">
    <property type="term" value="F:microtubule binding"/>
    <property type="evidence" value="ECO:0007669"/>
    <property type="project" value="TreeGrafter"/>
</dbReference>
<feature type="region of interest" description="Disordered" evidence="3">
    <location>
        <begin position="1"/>
        <end position="43"/>
    </location>
</feature>
<evidence type="ECO:0000256" key="2">
    <source>
        <dbReference type="SAM" id="Coils"/>
    </source>
</evidence>
<dbReference type="GO" id="GO:0005737">
    <property type="term" value="C:cytoplasm"/>
    <property type="evidence" value="ECO:0007669"/>
    <property type="project" value="TreeGrafter"/>
</dbReference>
<dbReference type="GO" id="GO:0005634">
    <property type="term" value="C:nucleus"/>
    <property type="evidence" value="ECO:0007669"/>
    <property type="project" value="TreeGrafter"/>
</dbReference>
<dbReference type="PANTHER" id="PTHR24200:SF11">
    <property type="entry name" value="TOUCAN, ISOFORM A"/>
    <property type="match status" value="1"/>
</dbReference>
<evidence type="ECO:0000256" key="3">
    <source>
        <dbReference type="SAM" id="MobiDB-lite"/>
    </source>
</evidence>
<accession>A0A0K8U7I3</accession>
<dbReference type="PANTHER" id="PTHR24200">
    <property type="entry name" value="TOUCAN, ISOFORM A"/>
    <property type="match status" value="1"/>
</dbReference>
<feature type="non-terminal residue" evidence="4">
    <location>
        <position position="944"/>
    </location>
</feature>
<reference evidence="4" key="1">
    <citation type="submission" date="2015-06" db="EMBL/GenBank/DDBJ databases">
        <authorList>
            <person name="Hoefler B.C."/>
            <person name="Straight P.D."/>
        </authorList>
    </citation>
    <scope>NUCLEOTIDE SEQUENCE</scope>
</reference>
<feature type="coiled-coil region" evidence="2">
    <location>
        <begin position="706"/>
        <end position="762"/>
    </location>
</feature>
<proteinExistence type="predicted"/>
<protein>
    <recommendedName>
        <fullName evidence="5">Microtubule-associated tumor suppressor candidate 2</fullName>
    </recommendedName>
</protein>
<dbReference type="EMBL" id="GDHF01029697">
    <property type="protein sequence ID" value="JAI22617.1"/>
    <property type="molecule type" value="Transcribed_RNA"/>
</dbReference>
<evidence type="ECO:0000313" key="4">
    <source>
        <dbReference type="EMBL" id="JAI22617.1"/>
    </source>
</evidence>
<keyword evidence="1 2" id="KW-0175">Coiled coil</keyword>
<dbReference type="OrthoDB" id="10038993at2759"/>
<dbReference type="AlphaFoldDB" id="A0A0K8U7I3"/>
<feature type="region of interest" description="Disordered" evidence="3">
    <location>
        <begin position="552"/>
        <end position="572"/>
    </location>
</feature>
<feature type="compositionally biased region" description="Low complexity" evidence="3">
    <location>
        <begin position="1"/>
        <end position="16"/>
    </location>
</feature>
<name>A0A0K8U7I3_BACLA</name>
<evidence type="ECO:0000256" key="1">
    <source>
        <dbReference type="ARBA" id="ARBA00023054"/>
    </source>
</evidence>
<organism evidence="4">
    <name type="scientific">Bactrocera latifrons</name>
    <name type="common">Malaysian fruit fly</name>
    <name type="synonym">Chaetodacus latifrons</name>
    <dbReference type="NCBI Taxonomy" id="174628"/>
    <lineage>
        <taxon>Eukaryota</taxon>
        <taxon>Metazoa</taxon>
        <taxon>Ecdysozoa</taxon>
        <taxon>Arthropoda</taxon>
        <taxon>Hexapoda</taxon>
        <taxon>Insecta</taxon>
        <taxon>Pterygota</taxon>
        <taxon>Neoptera</taxon>
        <taxon>Endopterygota</taxon>
        <taxon>Diptera</taxon>
        <taxon>Brachycera</taxon>
        <taxon>Muscomorpha</taxon>
        <taxon>Tephritoidea</taxon>
        <taxon>Tephritidae</taxon>
        <taxon>Bactrocera</taxon>
        <taxon>Bactrocera</taxon>
    </lineage>
</organism>
<feature type="region of interest" description="Disordered" evidence="3">
    <location>
        <begin position="840"/>
        <end position="867"/>
    </location>
</feature>
<feature type="compositionally biased region" description="Low complexity" evidence="3">
    <location>
        <begin position="851"/>
        <end position="863"/>
    </location>
</feature>
<dbReference type="InterPro" id="IPR051293">
    <property type="entry name" value="MTUS1/CCDC69"/>
</dbReference>
<gene>
    <name evidence="4" type="ORF">c0_g2_i4</name>
</gene>
<feature type="coiled-coil region" evidence="2">
    <location>
        <begin position="788"/>
        <end position="822"/>
    </location>
</feature>
<sequence length="944" mass="105121">MQSGQNSSKQQQPPKQQQHRPKALQHTSGPNAFSQSRHSTGRNSKLAANKVVGSATGAAVAQRDAADAIRSLQFRTQICNNISHTKNNINGFPRATSKTQDAFNANSRCRGASAVESTQSHLSDEQPCQLPSERLSYYELKCRINYGDFRQVQVQFHSSDQRCCAFSWKRKFRLSGFSARRPRHQQPLRWQRKRHHRRKMQQRCGVWPSTCQHRARHKSLLATNETLSNGDGAEAVAAEENYANDCGDVSEDIAVSGEDDSANKTLVVGVDQVNDNANDSIRVTTDAPLLVDFGERAAEVTAKKCRNIADYSHANTNSVNQNYKAAAVVVADVDLIDFSSEFEQPTIKICEANGALVDSENAVTSADIVQIGDGKCEVPDFSGDTYAAAAGDSNQIGGDGRSTLLIAAEVSGDLLVGDCKGVDPPQKKVNQIVCTLNENQLCARVQLTAECGSDQNRVIGTATSKNVKHTDAPTELHEINHNNNNSITTAISNGTTTTTRTNSQTTSPILGHHGKKTATTPASAATGVTVSATLLEKKTQSKFLPTRGKALLQKSHQQQRSAEDTPVSGGGAAERLDASELQRLKYLNRHSCNGRLDYEAIERHLEQTELQEEQRNKSIEVLGVLLQYAVHDLDAFACPRVKAEKEKIQNYLSTTLKLLDEAKSNCSRLQDQLCDKEGYYTQREEDLQTLHRCEMEKAQTSLSDYQAFAQEKIAALESQLEAQAMEHKRTLDSYRLEIDNKLSQKQQQLDEAEQREHKLKERFNLLAISEQELREKLTSTENAYAARFQAATEREHNLNERVKALTKELNGLRASNENRERELRDKLNLSQDEISVLRSSQRSFNESLDRSSGISSPRNSSMSELARLQSEADSLHCVLELKQKEISKLTKHNEELMRDAEERGILQGKISLLESNNEMLKSELDIKSEKEKDFLRKINDMQKA</sequence>
<evidence type="ECO:0008006" key="5">
    <source>
        <dbReference type="Google" id="ProtNLM"/>
    </source>
</evidence>
<feature type="compositionally biased region" description="Low complexity" evidence="3">
    <location>
        <begin position="494"/>
        <end position="509"/>
    </location>
</feature>